<dbReference type="EMBL" id="CP002593">
    <property type="protein sequence ID" value="AEA26897.1"/>
    <property type="molecule type" value="Genomic_DNA"/>
</dbReference>
<dbReference type="OrthoDB" id="3523587at2"/>
<keyword evidence="3" id="KW-1185">Reference proteome</keyword>
<dbReference type="KEGG" id="pdx:Psed_4750"/>
<evidence type="ECO:0000256" key="1">
    <source>
        <dbReference type="SAM" id="MobiDB-lite"/>
    </source>
</evidence>
<feature type="compositionally biased region" description="Basic and acidic residues" evidence="1">
    <location>
        <begin position="65"/>
        <end position="75"/>
    </location>
</feature>
<evidence type="ECO:0000313" key="3">
    <source>
        <dbReference type="Proteomes" id="UP000007809"/>
    </source>
</evidence>
<name>F4D1I5_PSEUX</name>
<feature type="compositionally biased region" description="Basic residues" evidence="1">
    <location>
        <begin position="14"/>
        <end position="23"/>
    </location>
</feature>
<feature type="region of interest" description="Disordered" evidence="1">
    <location>
        <begin position="1"/>
        <end position="119"/>
    </location>
</feature>
<proteinExistence type="predicted"/>
<evidence type="ECO:0000313" key="2">
    <source>
        <dbReference type="EMBL" id="AEA26897.1"/>
    </source>
</evidence>
<dbReference type="HOGENOM" id="CLU_2059436_0_0_11"/>
<protein>
    <submittedName>
        <fullName evidence="2">Uncharacterized protein</fullName>
    </submittedName>
</protein>
<reference evidence="2 3" key="1">
    <citation type="journal article" date="2011" name="J. Bacteriol.">
        <title>Genome sequence of the 1,4-dioxane-degrading Pseudonocardia dioxanivorans strain CB1190.</title>
        <authorList>
            <person name="Sales C.M."/>
            <person name="Mahendra S."/>
            <person name="Grostern A."/>
            <person name="Parales R.E."/>
            <person name="Goodwin L.A."/>
            <person name="Woyke T."/>
            <person name="Nolan M."/>
            <person name="Lapidus A."/>
            <person name="Chertkov O."/>
            <person name="Ovchinnikova G."/>
            <person name="Sczyrba A."/>
            <person name="Alvarez-Cohen L."/>
        </authorList>
    </citation>
    <scope>NUCLEOTIDE SEQUENCE [LARGE SCALE GENOMIC DNA]</scope>
    <source>
        <strain evidence="3">ATCC 55486 / DSM 44775 / JCM 13855 / CB1190</strain>
    </source>
</reference>
<feature type="compositionally biased region" description="Basic and acidic residues" evidence="1">
    <location>
        <begin position="24"/>
        <end position="50"/>
    </location>
</feature>
<sequence>MSADGRRCDLCLSGHRRSRPRHDPRHDPRHGPRCARGRDSRNEWTERDAEPTQALRGQRARGRTVRPEAFDRHVAAADGPAGRLRRGEVDDGWASVRVPDRTDTGRGLRVDTTPAVGPK</sequence>
<feature type="compositionally biased region" description="Basic and acidic residues" evidence="1">
    <location>
        <begin position="98"/>
        <end position="109"/>
    </location>
</feature>
<dbReference type="AlphaFoldDB" id="F4D1I5"/>
<gene>
    <name evidence="2" type="ordered locus">Psed_4750</name>
</gene>
<accession>F4D1I5</accession>
<dbReference type="STRING" id="675635.Psed_4750"/>
<organism evidence="2 3">
    <name type="scientific">Pseudonocardia dioxanivorans (strain ATCC 55486 / DSM 44775 / JCM 13855 / CB1190)</name>
    <dbReference type="NCBI Taxonomy" id="675635"/>
    <lineage>
        <taxon>Bacteria</taxon>
        <taxon>Bacillati</taxon>
        <taxon>Actinomycetota</taxon>
        <taxon>Actinomycetes</taxon>
        <taxon>Pseudonocardiales</taxon>
        <taxon>Pseudonocardiaceae</taxon>
        <taxon>Pseudonocardia</taxon>
    </lineage>
</organism>
<dbReference type="Proteomes" id="UP000007809">
    <property type="component" value="Chromosome"/>
</dbReference>
<dbReference type="RefSeq" id="WP_013676809.1">
    <property type="nucleotide sequence ID" value="NC_015312.1"/>
</dbReference>